<dbReference type="GO" id="GO:0031992">
    <property type="term" value="F:energy transducer activity"/>
    <property type="evidence" value="ECO:0007669"/>
    <property type="project" value="InterPro"/>
</dbReference>
<dbReference type="SUPFAM" id="SSF74653">
    <property type="entry name" value="TolA/TonB C-terminal domain"/>
    <property type="match status" value="1"/>
</dbReference>
<feature type="compositionally biased region" description="Low complexity" evidence="11">
    <location>
        <begin position="117"/>
        <end position="139"/>
    </location>
</feature>
<dbReference type="RefSeq" id="WP_051547555.1">
    <property type="nucleotide sequence ID" value="NZ_JAJA02000001.1"/>
</dbReference>
<dbReference type="GO" id="GO:0055085">
    <property type="term" value="P:transmembrane transport"/>
    <property type="evidence" value="ECO:0007669"/>
    <property type="project" value="InterPro"/>
</dbReference>
<dbReference type="OrthoDB" id="9792439at2"/>
<dbReference type="AlphaFoldDB" id="A0A120AFN6"/>
<proteinExistence type="inferred from homology"/>
<keyword evidence="14" id="KW-1185">Reference proteome</keyword>
<dbReference type="InterPro" id="IPR006260">
    <property type="entry name" value="TonB/TolA_C"/>
</dbReference>
<dbReference type="EMBL" id="JAJA02000001">
    <property type="protein sequence ID" value="KWS03318.1"/>
    <property type="molecule type" value="Genomic_DNA"/>
</dbReference>
<feature type="domain" description="TonB C-terminal" evidence="12">
    <location>
        <begin position="133"/>
        <end position="224"/>
    </location>
</feature>
<evidence type="ECO:0000256" key="2">
    <source>
        <dbReference type="ARBA" id="ARBA00006555"/>
    </source>
</evidence>
<evidence type="ECO:0000256" key="1">
    <source>
        <dbReference type="ARBA" id="ARBA00004383"/>
    </source>
</evidence>
<feature type="region of interest" description="Disordered" evidence="11">
    <location>
        <begin position="53"/>
        <end position="158"/>
    </location>
</feature>
<evidence type="ECO:0000256" key="11">
    <source>
        <dbReference type="SAM" id="MobiDB-lite"/>
    </source>
</evidence>
<keyword evidence="9 10" id="KW-0472">Membrane</keyword>
<evidence type="ECO:0000313" key="14">
    <source>
        <dbReference type="Proteomes" id="UP000023435"/>
    </source>
</evidence>
<evidence type="ECO:0000256" key="5">
    <source>
        <dbReference type="ARBA" id="ARBA00022519"/>
    </source>
</evidence>
<dbReference type="Gene3D" id="3.30.1150.10">
    <property type="match status" value="1"/>
</dbReference>
<comment type="caution">
    <text evidence="13">The sequence shown here is derived from an EMBL/GenBank/DDBJ whole genome shotgun (WGS) entry which is preliminary data.</text>
</comment>
<dbReference type="GO" id="GO:0098797">
    <property type="term" value="C:plasma membrane protein complex"/>
    <property type="evidence" value="ECO:0007669"/>
    <property type="project" value="TreeGrafter"/>
</dbReference>
<dbReference type="PANTHER" id="PTHR33446:SF2">
    <property type="entry name" value="PROTEIN TONB"/>
    <property type="match status" value="1"/>
</dbReference>
<evidence type="ECO:0000256" key="7">
    <source>
        <dbReference type="ARBA" id="ARBA00022927"/>
    </source>
</evidence>
<sequence>MSTPSPAPRRSFSFAAWLPSGKAWLWVVGAFAIGLALFAWVWSSNRNRGDGFYRSGDTPPTSAQPFYAPLPAPASADGEGVAPAPSPQPSPAAAGDEPQETPQLVENPNPPAPPQSMPSAPQSPAAPNAAAGAQTAASPLPGNRPPQYPPASLRRGEGGTVRVRVEVTEQGGVDGVDVVEGSGSRALDRAALSAVRSWRFKPAMRGGQPVAGAVIVPITFNPNQ</sequence>
<evidence type="ECO:0000256" key="10">
    <source>
        <dbReference type="RuleBase" id="RU362123"/>
    </source>
</evidence>
<evidence type="ECO:0000256" key="8">
    <source>
        <dbReference type="ARBA" id="ARBA00022989"/>
    </source>
</evidence>
<accession>A0A120AFN6</accession>
<organism evidence="13 14">
    <name type="scientific">Lysobacter capsici AZ78</name>
    <dbReference type="NCBI Taxonomy" id="1444315"/>
    <lineage>
        <taxon>Bacteria</taxon>
        <taxon>Pseudomonadati</taxon>
        <taxon>Pseudomonadota</taxon>
        <taxon>Gammaproteobacteria</taxon>
        <taxon>Lysobacterales</taxon>
        <taxon>Lysobacteraceae</taxon>
        <taxon>Lysobacter</taxon>
    </lineage>
</organism>
<comment type="subcellular location">
    <subcellularLocation>
        <location evidence="1 10">Cell inner membrane</location>
        <topology evidence="1 10">Single-pass membrane protein</topology>
        <orientation evidence="1 10">Periplasmic side</orientation>
    </subcellularLocation>
</comment>
<keyword evidence="3 10" id="KW-0813">Transport</keyword>
<dbReference type="InterPro" id="IPR003538">
    <property type="entry name" value="TonB"/>
</dbReference>
<comment type="function">
    <text evidence="10">Interacts with outer membrane receptor proteins that carry out high-affinity binding and energy dependent uptake into the periplasmic space of specific substrates. It could act to transduce energy from the cytoplasmic membrane to specific energy-requiring processes in the outer membrane, resulting in the release into the periplasm of ligands bound by these outer membrane proteins.</text>
</comment>
<dbReference type="PRINTS" id="PR01374">
    <property type="entry name" value="TONBPROTEIN"/>
</dbReference>
<comment type="similarity">
    <text evidence="2 10">Belongs to the TonB family.</text>
</comment>
<dbReference type="PROSITE" id="PS52015">
    <property type="entry name" value="TONB_CTD"/>
    <property type="match status" value="1"/>
</dbReference>
<keyword evidence="6 10" id="KW-0812">Transmembrane</keyword>
<dbReference type="Pfam" id="PF03544">
    <property type="entry name" value="TonB_C"/>
    <property type="match status" value="1"/>
</dbReference>
<name>A0A120AFN6_9GAMM</name>
<evidence type="ECO:0000256" key="4">
    <source>
        <dbReference type="ARBA" id="ARBA00022475"/>
    </source>
</evidence>
<reference evidence="13 14" key="1">
    <citation type="journal article" date="2014" name="Genome Announc.">
        <title>Draft Genome Sequence of Lysobacter capsici AZ78, a Bacterium Antagonistic to Plant-Pathogenic Oomycetes.</title>
        <authorList>
            <person name="Puopolo G."/>
            <person name="Sonego P."/>
            <person name="Engelen K."/>
            <person name="Pertot I."/>
        </authorList>
    </citation>
    <scope>NUCLEOTIDE SEQUENCE [LARGE SCALE GENOMIC DNA]</scope>
    <source>
        <strain evidence="13 14">AZ78</strain>
    </source>
</reference>
<gene>
    <name evidence="13" type="ORF">AZ78_0864</name>
</gene>
<keyword evidence="4 10" id="KW-1003">Cell membrane</keyword>
<keyword evidence="7 10" id="KW-0653">Protein transport</keyword>
<dbReference type="Proteomes" id="UP000023435">
    <property type="component" value="Unassembled WGS sequence"/>
</dbReference>
<evidence type="ECO:0000256" key="6">
    <source>
        <dbReference type="ARBA" id="ARBA00022692"/>
    </source>
</evidence>
<protein>
    <recommendedName>
        <fullName evidence="10">Protein TonB</fullName>
    </recommendedName>
</protein>
<evidence type="ECO:0000256" key="3">
    <source>
        <dbReference type="ARBA" id="ARBA00022448"/>
    </source>
</evidence>
<dbReference type="InterPro" id="IPR037682">
    <property type="entry name" value="TonB_C"/>
</dbReference>
<evidence type="ECO:0000259" key="12">
    <source>
        <dbReference type="PROSITE" id="PS52015"/>
    </source>
</evidence>
<dbReference type="PANTHER" id="PTHR33446">
    <property type="entry name" value="PROTEIN TONB-RELATED"/>
    <property type="match status" value="1"/>
</dbReference>
<dbReference type="GO" id="GO:0030288">
    <property type="term" value="C:outer membrane-bounded periplasmic space"/>
    <property type="evidence" value="ECO:0007669"/>
    <property type="project" value="InterPro"/>
</dbReference>
<dbReference type="GO" id="GO:0015891">
    <property type="term" value="P:siderophore transport"/>
    <property type="evidence" value="ECO:0007669"/>
    <property type="project" value="InterPro"/>
</dbReference>
<dbReference type="InterPro" id="IPR051045">
    <property type="entry name" value="TonB-dependent_transducer"/>
</dbReference>
<keyword evidence="5 10" id="KW-0997">Cell inner membrane</keyword>
<dbReference type="GO" id="GO:0015031">
    <property type="term" value="P:protein transport"/>
    <property type="evidence" value="ECO:0007669"/>
    <property type="project" value="UniProtKB-UniRule"/>
</dbReference>
<keyword evidence="8 10" id="KW-1133">Transmembrane helix</keyword>
<dbReference type="NCBIfam" id="TIGR01352">
    <property type="entry name" value="tonB_Cterm"/>
    <property type="match status" value="1"/>
</dbReference>
<keyword evidence="10" id="KW-0735">Signal-anchor</keyword>
<feature type="transmembrane region" description="Helical" evidence="10">
    <location>
        <begin position="23"/>
        <end position="42"/>
    </location>
</feature>
<evidence type="ECO:0000256" key="9">
    <source>
        <dbReference type="ARBA" id="ARBA00023136"/>
    </source>
</evidence>
<evidence type="ECO:0000313" key="13">
    <source>
        <dbReference type="EMBL" id="KWS03318.1"/>
    </source>
</evidence>